<protein>
    <submittedName>
        <fullName evidence="9">Uncharacterized protein</fullName>
    </submittedName>
</protein>
<dbReference type="Pfam" id="PF00590">
    <property type="entry name" value="TP_methylase"/>
    <property type="match status" value="1"/>
</dbReference>
<dbReference type="PROSITE" id="PS01296">
    <property type="entry name" value="RSMI"/>
    <property type="match status" value="1"/>
</dbReference>
<proteinExistence type="inferred from homology"/>
<evidence type="ECO:0000259" key="8">
    <source>
        <dbReference type="Pfam" id="PF23016"/>
    </source>
</evidence>
<dbReference type="PANTHER" id="PTHR46111:SF1">
    <property type="entry name" value="RIBOSOMAL RNA SMALL SUBUNIT METHYLTRANSFERASE I"/>
    <property type="match status" value="1"/>
</dbReference>
<evidence type="ECO:0000256" key="1">
    <source>
        <dbReference type="ARBA" id="ARBA00022490"/>
    </source>
</evidence>
<keyword evidence="2" id="KW-0698">rRNA processing</keyword>
<dbReference type="FunFam" id="3.40.1010.10:FF:000007">
    <property type="entry name" value="Ribosomal RNA small subunit methyltransferase I"/>
    <property type="match status" value="1"/>
</dbReference>
<dbReference type="PIRSF" id="PIRSF005917">
    <property type="entry name" value="MTase_YraL"/>
    <property type="match status" value="1"/>
</dbReference>
<keyword evidence="10" id="KW-1185">Reference proteome</keyword>
<gene>
    <name evidence="9" type="ORF">GPECTOR_22g905</name>
</gene>
<evidence type="ECO:0000313" key="10">
    <source>
        <dbReference type="Proteomes" id="UP000075714"/>
    </source>
</evidence>
<sequence>MPATFRCCLPSPTAAEEAPGALDPPASLDLSSSPGAHGAASAPGRTAADGHGALAPPLPAGLYVIPTPIGNLGDITLRAADTLRRVSLLLAEDTRHTRKLLNHLGVRHLQLLSCHDHNEKMRLGGVLQRLQAGEAVGLVSDAGMPGISDPGHEVVAAAIAAGVRVEVLPGPCAFVTALVGSGLPTDNFTFVGFLPPKSGARRKALERLASTPGTLVLYAPPHGLGSVLRDCAEVLGGGRRCCVAREVSKLHEEYFRSTLEGALREFTEVREPRGEICLLIEGAGDGDSFTAGGGGSAAADPGAVERVLRELLSGGMPVSSAVKEVVANLGANKKQAYAAALRLSASLGKGGQ</sequence>
<feature type="domain" description="Tetrapyrrole methylase" evidence="7">
    <location>
        <begin position="62"/>
        <end position="260"/>
    </location>
</feature>
<evidence type="ECO:0000256" key="2">
    <source>
        <dbReference type="ARBA" id="ARBA00022552"/>
    </source>
</evidence>
<dbReference type="EMBL" id="LSYV01000023">
    <property type="protein sequence ID" value="KXZ49311.1"/>
    <property type="molecule type" value="Genomic_DNA"/>
</dbReference>
<dbReference type="OrthoDB" id="289942at2759"/>
<keyword evidence="3" id="KW-0489">Methyltransferase</keyword>
<dbReference type="InterPro" id="IPR018063">
    <property type="entry name" value="SAM_MeTrfase_RsmI_CS"/>
</dbReference>
<dbReference type="InterPro" id="IPR014777">
    <property type="entry name" value="4pyrrole_Mease_sub1"/>
</dbReference>
<dbReference type="Gene3D" id="3.30.950.10">
    <property type="entry name" value="Methyltransferase, Cobalt-precorrin-4 Transmethylase, Domain 2"/>
    <property type="match status" value="1"/>
</dbReference>
<keyword evidence="5" id="KW-0949">S-adenosyl-L-methionine</keyword>
<dbReference type="AlphaFoldDB" id="A0A150GHI5"/>
<feature type="domain" description="RsmI HTH" evidence="8">
    <location>
        <begin position="298"/>
        <end position="343"/>
    </location>
</feature>
<feature type="compositionally biased region" description="Low complexity" evidence="6">
    <location>
        <begin position="21"/>
        <end position="44"/>
    </location>
</feature>
<dbReference type="InterPro" id="IPR000878">
    <property type="entry name" value="4pyrrol_Mease"/>
</dbReference>
<dbReference type="GO" id="GO:0008168">
    <property type="term" value="F:methyltransferase activity"/>
    <property type="evidence" value="ECO:0007669"/>
    <property type="project" value="UniProtKB-KW"/>
</dbReference>
<dbReference type="Gene3D" id="3.40.1010.10">
    <property type="entry name" value="Cobalt-precorrin-4 Transmethylase, Domain 1"/>
    <property type="match status" value="1"/>
</dbReference>
<reference evidence="10" key="1">
    <citation type="journal article" date="2016" name="Nat. Commun.">
        <title>The Gonium pectorale genome demonstrates co-option of cell cycle regulation during the evolution of multicellularity.</title>
        <authorList>
            <person name="Hanschen E.R."/>
            <person name="Marriage T.N."/>
            <person name="Ferris P.J."/>
            <person name="Hamaji T."/>
            <person name="Toyoda A."/>
            <person name="Fujiyama A."/>
            <person name="Neme R."/>
            <person name="Noguchi H."/>
            <person name="Minakuchi Y."/>
            <person name="Suzuki M."/>
            <person name="Kawai-Toyooka H."/>
            <person name="Smith D.R."/>
            <person name="Sparks H."/>
            <person name="Anderson J."/>
            <person name="Bakaric R."/>
            <person name="Luria V."/>
            <person name="Karger A."/>
            <person name="Kirschner M.W."/>
            <person name="Durand P.M."/>
            <person name="Michod R.E."/>
            <person name="Nozaki H."/>
            <person name="Olson B.J."/>
        </authorList>
    </citation>
    <scope>NUCLEOTIDE SEQUENCE [LARGE SCALE GENOMIC DNA]</scope>
    <source>
        <strain evidence="10">NIES-2863</strain>
    </source>
</reference>
<feature type="region of interest" description="Disordered" evidence="6">
    <location>
        <begin position="15"/>
        <end position="52"/>
    </location>
</feature>
<evidence type="ECO:0000313" key="9">
    <source>
        <dbReference type="EMBL" id="KXZ49311.1"/>
    </source>
</evidence>
<dbReference type="SUPFAM" id="SSF53790">
    <property type="entry name" value="Tetrapyrrole methylase"/>
    <property type="match status" value="1"/>
</dbReference>
<dbReference type="PANTHER" id="PTHR46111">
    <property type="entry name" value="RIBOSOMAL RNA SMALL SUBUNIT METHYLTRANSFERASE I"/>
    <property type="match status" value="1"/>
</dbReference>
<dbReference type="NCBIfam" id="TIGR00096">
    <property type="entry name" value="16S rRNA (cytidine(1402)-2'-O)-methyltransferase"/>
    <property type="match status" value="1"/>
</dbReference>
<dbReference type="GO" id="GO:0032259">
    <property type="term" value="P:methylation"/>
    <property type="evidence" value="ECO:0007669"/>
    <property type="project" value="UniProtKB-KW"/>
</dbReference>
<dbReference type="Pfam" id="PF23016">
    <property type="entry name" value="RsmI_C"/>
    <property type="match status" value="1"/>
</dbReference>
<comment type="caution">
    <text evidence="9">The sequence shown here is derived from an EMBL/GenBank/DDBJ whole genome shotgun (WGS) entry which is preliminary data.</text>
</comment>
<accession>A0A150GHI5</accession>
<dbReference type="HAMAP" id="MF_01877">
    <property type="entry name" value="16SrRNA_methyltr_I"/>
    <property type="match status" value="1"/>
</dbReference>
<dbReference type="STRING" id="33097.A0A150GHI5"/>
<dbReference type="GO" id="GO:0006364">
    <property type="term" value="P:rRNA processing"/>
    <property type="evidence" value="ECO:0007669"/>
    <property type="project" value="UniProtKB-KW"/>
</dbReference>
<dbReference type="CDD" id="cd11648">
    <property type="entry name" value="RsmI"/>
    <property type="match status" value="1"/>
</dbReference>
<evidence type="ECO:0000256" key="3">
    <source>
        <dbReference type="ARBA" id="ARBA00022603"/>
    </source>
</evidence>
<evidence type="ECO:0000256" key="5">
    <source>
        <dbReference type="ARBA" id="ARBA00022691"/>
    </source>
</evidence>
<dbReference type="InterPro" id="IPR035996">
    <property type="entry name" value="4pyrrol_Methylase_sf"/>
</dbReference>
<keyword evidence="1" id="KW-0963">Cytoplasm</keyword>
<dbReference type="FunFam" id="3.30.950.10:FF:000002">
    <property type="entry name" value="Ribosomal RNA small subunit methyltransferase I"/>
    <property type="match status" value="1"/>
</dbReference>
<evidence type="ECO:0000259" key="7">
    <source>
        <dbReference type="Pfam" id="PF00590"/>
    </source>
</evidence>
<dbReference type="InterPro" id="IPR014776">
    <property type="entry name" value="4pyrrole_Mease_sub2"/>
</dbReference>
<dbReference type="Proteomes" id="UP000075714">
    <property type="component" value="Unassembled WGS sequence"/>
</dbReference>
<dbReference type="InterPro" id="IPR008189">
    <property type="entry name" value="rRNA_ssu_MeTfrase_I"/>
</dbReference>
<evidence type="ECO:0000256" key="6">
    <source>
        <dbReference type="SAM" id="MobiDB-lite"/>
    </source>
</evidence>
<keyword evidence="4" id="KW-0808">Transferase</keyword>
<organism evidence="9 10">
    <name type="scientific">Gonium pectorale</name>
    <name type="common">Green alga</name>
    <dbReference type="NCBI Taxonomy" id="33097"/>
    <lineage>
        <taxon>Eukaryota</taxon>
        <taxon>Viridiplantae</taxon>
        <taxon>Chlorophyta</taxon>
        <taxon>core chlorophytes</taxon>
        <taxon>Chlorophyceae</taxon>
        <taxon>CS clade</taxon>
        <taxon>Chlamydomonadales</taxon>
        <taxon>Volvocaceae</taxon>
        <taxon>Gonium</taxon>
    </lineage>
</organism>
<dbReference type="InterPro" id="IPR053910">
    <property type="entry name" value="RsmI_HTH"/>
</dbReference>
<evidence type="ECO:0000256" key="4">
    <source>
        <dbReference type="ARBA" id="ARBA00022679"/>
    </source>
</evidence>
<name>A0A150GHI5_GONPE</name>